<evidence type="ECO:0000313" key="7">
    <source>
        <dbReference type="Proteomes" id="UP000582837"/>
    </source>
</evidence>
<keyword evidence="4 5" id="KW-0472">Membrane</keyword>
<feature type="transmembrane region" description="Helical" evidence="5">
    <location>
        <begin position="181"/>
        <end position="199"/>
    </location>
</feature>
<evidence type="ECO:0000256" key="2">
    <source>
        <dbReference type="ARBA" id="ARBA00022692"/>
    </source>
</evidence>
<dbReference type="GO" id="GO:0016020">
    <property type="term" value="C:membrane"/>
    <property type="evidence" value="ECO:0007669"/>
    <property type="project" value="UniProtKB-SubCell"/>
</dbReference>
<reference evidence="6 7" key="1">
    <citation type="submission" date="2020-08" db="EMBL/GenBank/DDBJ databases">
        <title>Genomic Encyclopedia of Type Strains, Phase IV (KMG-IV): sequencing the most valuable type-strain genomes for metagenomic binning, comparative biology and taxonomic classification.</title>
        <authorList>
            <person name="Goeker M."/>
        </authorList>
    </citation>
    <scope>NUCLEOTIDE SEQUENCE [LARGE SCALE GENOMIC DNA]</scope>
    <source>
        <strain evidence="6 7">DSM 29007</strain>
    </source>
</reference>
<proteinExistence type="predicted"/>
<evidence type="ECO:0000313" key="6">
    <source>
        <dbReference type="EMBL" id="MBB6070423.1"/>
    </source>
</evidence>
<keyword evidence="3 5" id="KW-1133">Transmembrane helix</keyword>
<feature type="transmembrane region" description="Helical" evidence="5">
    <location>
        <begin position="57"/>
        <end position="74"/>
    </location>
</feature>
<keyword evidence="2 5" id="KW-0812">Transmembrane</keyword>
<evidence type="ECO:0000256" key="4">
    <source>
        <dbReference type="ARBA" id="ARBA00023136"/>
    </source>
</evidence>
<evidence type="ECO:0000256" key="5">
    <source>
        <dbReference type="SAM" id="Phobius"/>
    </source>
</evidence>
<gene>
    <name evidence="6" type="ORF">HNQ61_002042</name>
</gene>
<protein>
    <submittedName>
        <fullName evidence="6">P-type conjugative transfer protein TrbL</fullName>
    </submittedName>
</protein>
<feature type="transmembrane region" description="Helical" evidence="5">
    <location>
        <begin position="206"/>
        <end position="232"/>
    </location>
</feature>
<keyword evidence="7" id="KW-1185">Reference proteome</keyword>
<comment type="caution">
    <text evidence="6">The sequence shown here is derived from an EMBL/GenBank/DDBJ whole genome shotgun (WGS) entry which is preliminary data.</text>
</comment>
<dbReference type="AlphaFoldDB" id="A0A841GWY1"/>
<evidence type="ECO:0000256" key="3">
    <source>
        <dbReference type="ARBA" id="ARBA00022989"/>
    </source>
</evidence>
<comment type="subcellular location">
    <subcellularLocation>
        <location evidence="1">Membrane</location>
        <topology evidence="1">Multi-pass membrane protein</topology>
    </subcellularLocation>
</comment>
<feature type="transmembrane region" description="Helical" evidence="5">
    <location>
        <begin position="95"/>
        <end position="111"/>
    </location>
</feature>
<organism evidence="6 7">
    <name type="scientific">Longimicrobium terrae</name>
    <dbReference type="NCBI Taxonomy" id="1639882"/>
    <lineage>
        <taxon>Bacteria</taxon>
        <taxon>Pseudomonadati</taxon>
        <taxon>Gemmatimonadota</taxon>
        <taxon>Longimicrobiia</taxon>
        <taxon>Longimicrobiales</taxon>
        <taxon>Longimicrobiaceae</taxon>
        <taxon>Longimicrobium</taxon>
    </lineage>
</organism>
<dbReference type="InterPro" id="IPR007688">
    <property type="entry name" value="Conjugal_tfr_TrbL/VirB6"/>
</dbReference>
<dbReference type="GO" id="GO:0030255">
    <property type="term" value="P:protein secretion by the type IV secretion system"/>
    <property type="evidence" value="ECO:0007669"/>
    <property type="project" value="InterPro"/>
</dbReference>
<dbReference type="EMBL" id="JACHIA010000004">
    <property type="protein sequence ID" value="MBB6070423.1"/>
    <property type="molecule type" value="Genomic_DNA"/>
</dbReference>
<dbReference type="Pfam" id="PF04610">
    <property type="entry name" value="TrbL"/>
    <property type="match status" value="1"/>
</dbReference>
<dbReference type="RefSeq" id="WP_170035804.1">
    <property type="nucleotide sequence ID" value="NZ_JABDTL010000001.1"/>
</dbReference>
<feature type="transmembrane region" description="Helical" evidence="5">
    <location>
        <begin position="268"/>
        <end position="286"/>
    </location>
</feature>
<name>A0A841GWY1_9BACT</name>
<accession>A0A841GWY1</accession>
<sequence>MKRMVGRSAVEVLGLGVAVLLPTLLAAQTGPDERVVVGIVEQFRQAASEWPQLFRPWAEMLLAALLTLEGYLSWADWQTRQIGMERMVGEAVRKLGVIALVWAFFINPLLGPDQVIALFRNIAGTVAGVRDPGALPGDLVLQGFALADVLLRAANQAIAELMTAWWEISRNLIEQGAVEEGFLGVGVLVAHLHALRILAATVLLEAVFAVLVVGVGVVVLEAGFAFIALQVVLVEIEAILLIGFGVFFAGFASFRVTAGMTEAYLKQAFVLGLRLFLTLPLAALGVKMADFWSNNLLAGVTRRTLRPEVVIDGRPVRLAIEVVYMNPITVVLVLISVCFYVYLVWAFPARYASKIADVRLNLAAAVAGKAA</sequence>
<evidence type="ECO:0000256" key="1">
    <source>
        <dbReference type="ARBA" id="ARBA00004141"/>
    </source>
</evidence>
<dbReference type="Proteomes" id="UP000582837">
    <property type="component" value="Unassembled WGS sequence"/>
</dbReference>
<feature type="transmembrane region" description="Helical" evidence="5">
    <location>
        <begin position="324"/>
        <end position="345"/>
    </location>
</feature>
<feature type="transmembrane region" description="Helical" evidence="5">
    <location>
        <begin position="238"/>
        <end position="256"/>
    </location>
</feature>